<dbReference type="HOGENOM" id="CLU_084281_0_0_1"/>
<feature type="compositionally biased region" description="Low complexity" evidence="1">
    <location>
        <begin position="91"/>
        <end position="104"/>
    </location>
</feature>
<reference evidence="2 3" key="1">
    <citation type="submission" date="2014-04" db="EMBL/GenBank/DDBJ databases">
        <authorList>
            <consortium name="DOE Joint Genome Institute"/>
            <person name="Kuo A."/>
            <person name="Kohler A."/>
            <person name="Nagy L.G."/>
            <person name="Floudas D."/>
            <person name="Copeland A."/>
            <person name="Barry K.W."/>
            <person name="Cichocki N."/>
            <person name="Veneault-Fourrey C."/>
            <person name="LaButti K."/>
            <person name="Lindquist E.A."/>
            <person name="Lipzen A."/>
            <person name="Lundell T."/>
            <person name="Morin E."/>
            <person name="Murat C."/>
            <person name="Sun H."/>
            <person name="Tunlid A."/>
            <person name="Henrissat B."/>
            <person name="Grigoriev I.V."/>
            <person name="Hibbett D.S."/>
            <person name="Martin F."/>
            <person name="Nordberg H.P."/>
            <person name="Cantor M.N."/>
            <person name="Hua S.X."/>
        </authorList>
    </citation>
    <scope>NUCLEOTIDE SEQUENCE [LARGE SCALE GENOMIC DNA]</scope>
    <source>
        <strain evidence="2 3">LaAM-08-1</strain>
    </source>
</reference>
<evidence type="ECO:0000256" key="1">
    <source>
        <dbReference type="SAM" id="MobiDB-lite"/>
    </source>
</evidence>
<evidence type="ECO:0000313" key="2">
    <source>
        <dbReference type="EMBL" id="KIK05152.1"/>
    </source>
</evidence>
<feature type="region of interest" description="Disordered" evidence="1">
    <location>
        <begin position="87"/>
        <end position="111"/>
    </location>
</feature>
<dbReference type="STRING" id="1095629.A0A0C9Y4T2"/>
<sequence length="264" mass="28420">MASVLSRVFCCFSRRKRSRNFFEVQDEESLLIPSNVEPPTPPLSRSEALDRQHLQERMSLIVRSKGGKMVNLNSRVPFNLQNKKIAVTLDPSPSSRGSASLSSHSRSHTNGQAHWQVQAHVGAVTNNIPSSSSSITSQDGVSADFEGFTRSPILNLRLVRPTFTAGVPTGRGRARRRGGDGNLAELADTSTGEVGENGILKNDEGFDRSGPLPSSHTTTVGDGTPRQPLKHLYHGGDASITASPASSIDIKFTNMGPLTVSFDD</sequence>
<name>A0A0C9Y4T2_9AGAR</name>
<organism evidence="2 3">
    <name type="scientific">Laccaria amethystina LaAM-08-1</name>
    <dbReference type="NCBI Taxonomy" id="1095629"/>
    <lineage>
        <taxon>Eukaryota</taxon>
        <taxon>Fungi</taxon>
        <taxon>Dikarya</taxon>
        <taxon>Basidiomycota</taxon>
        <taxon>Agaricomycotina</taxon>
        <taxon>Agaricomycetes</taxon>
        <taxon>Agaricomycetidae</taxon>
        <taxon>Agaricales</taxon>
        <taxon>Agaricineae</taxon>
        <taxon>Hydnangiaceae</taxon>
        <taxon>Laccaria</taxon>
    </lineage>
</organism>
<gene>
    <name evidence="2" type="ORF">K443DRAFT_675302</name>
</gene>
<feature type="compositionally biased region" description="Polar residues" evidence="1">
    <location>
        <begin position="212"/>
        <end position="221"/>
    </location>
</feature>
<feature type="region of interest" description="Disordered" evidence="1">
    <location>
        <begin position="167"/>
        <end position="187"/>
    </location>
</feature>
<dbReference type="Proteomes" id="UP000054477">
    <property type="component" value="Unassembled WGS sequence"/>
</dbReference>
<protein>
    <submittedName>
        <fullName evidence="2">Uncharacterized protein</fullName>
    </submittedName>
</protein>
<proteinExistence type="predicted"/>
<keyword evidence="3" id="KW-1185">Reference proteome</keyword>
<dbReference type="EMBL" id="KN838562">
    <property type="protein sequence ID" value="KIK05152.1"/>
    <property type="molecule type" value="Genomic_DNA"/>
</dbReference>
<reference evidence="3" key="2">
    <citation type="submission" date="2015-01" db="EMBL/GenBank/DDBJ databases">
        <title>Evolutionary Origins and Diversification of the Mycorrhizal Mutualists.</title>
        <authorList>
            <consortium name="DOE Joint Genome Institute"/>
            <consortium name="Mycorrhizal Genomics Consortium"/>
            <person name="Kohler A."/>
            <person name="Kuo A."/>
            <person name="Nagy L.G."/>
            <person name="Floudas D."/>
            <person name="Copeland A."/>
            <person name="Barry K.W."/>
            <person name="Cichocki N."/>
            <person name="Veneault-Fourrey C."/>
            <person name="LaButti K."/>
            <person name="Lindquist E.A."/>
            <person name="Lipzen A."/>
            <person name="Lundell T."/>
            <person name="Morin E."/>
            <person name="Murat C."/>
            <person name="Riley R."/>
            <person name="Ohm R."/>
            <person name="Sun H."/>
            <person name="Tunlid A."/>
            <person name="Henrissat B."/>
            <person name="Grigoriev I.V."/>
            <person name="Hibbett D.S."/>
            <person name="Martin F."/>
        </authorList>
    </citation>
    <scope>NUCLEOTIDE SEQUENCE [LARGE SCALE GENOMIC DNA]</scope>
    <source>
        <strain evidence="3">LaAM-08-1</strain>
    </source>
</reference>
<evidence type="ECO:0000313" key="3">
    <source>
        <dbReference type="Proteomes" id="UP000054477"/>
    </source>
</evidence>
<feature type="region of interest" description="Disordered" evidence="1">
    <location>
        <begin position="202"/>
        <end position="229"/>
    </location>
</feature>
<dbReference type="OrthoDB" id="3227079at2759"/>
<dbReference type="AlphaFoldDB" id="A0A0C9Y4T2"/>
<accession>A0A0C9Y4T2</accession>